<dbReference type="Proteomes" id="UP000054538">
    <property type="component" value="Unassembled WGS sequence"/>
</dbReference>
<organism evidence="1 2">
    <name type="scientific">Paxillus rubicundulus Ve08.2h10</name>
    <dbReference type="NCBI Taxonomy" id="930991"/>
    <lineage>
        <taxon>Eukaryota</taxon>
        <taxon>Fungi</taxon>
        <taxon>Dikarya</taxon>
        <taxon>Basidiomycota</taxon>
        <taxon>Agaricomycotina</taxon>
        <taxon>Agaricomycetes</taxon>
        <taxon>Agaricomycetidae</taxon>
        <taxon>Boletales</taxon>
        <taxon>Paxilineae</taxon>
        <taxon>Paxillaceae</taxon>
        <taxon>Paxillus</taxon>
    </lineage>
</organism>
<dbReference type="HOGENOM" id="CLU_2655194_0_0_1"/>
<dbReference type="InParanoid" id="A0A0D0E5G3"/>
<proteinExistence type="predicted"/>
<reference evidence="1 2" key="1">
    <citation type="submission" date="2014-04" db="EMBL/GenBank/DDBJ databases">
        <authorList>
            <consortium name="DOE Joint Genome Institute"/>
            <person name="Kuo A."/>
            <person name="Kohler A."/>
            <person name="Jargeat P."/>
            <person name="Nagy L.G."/>
            <person name="Floudas D."/>
            <person name="Copeland A."/>
            <person name="Barry K.W."/>
            <person name="Cichocki N."/>
            <person name="Veneault-Fourrey C."/>
            <person name="LaButti K."/>
            <person name="Lindquist E.A."/>
            <person name="Lipzen A."/>
            <person name="Lundell T."/>
            <person name="Morin E."/>
            <person name="Murat C."/>
            <person name="Sun H."/>
            <person name="Tunlid A."/>
            <person name="Henrissat B."/>
            <person name="Grigoriev I.V."/>
            <person name="Hibbett D.S."/>
            <person name="Martin F."/>
            <person name="Nordberg H.P."/>
            <person name="Cantor M.N."/>
            <person name="Hua S.X."/>
        </authorList>
    </citation>
    <scope>NUCLEOTIDE SEQUENCE [LARGE SCALE GENOMIC DNA]</scope>
    <source>
        <strain evidence="1 2">Ve08.2h10</strain>
    </source>
</reference>
<protein>
    <submittedName>
        <fullName evidence="1">Uncharacterized protein</fullName>
    </submittedName>
</protein>
<dbReference type="OrthoDB" id="2142040at2759"/>
<reference evidence="2" key="2">
    <citation type="submission" date="2015-01" db="EMBL/GenBank/DDBJ databases">
        <title>Evolutionary Origins and Diversification of the Mycorrhizal Mutualists.</title>
        <authorList>
            <consortium name="DOE Joint Genome Institute"/>
            <consortium name="Mycorrhizal Genomics Consortium"/>
            <person name="Kohler A."/>
            <person name="Kuo A."/>
            <person name="Nagy L.G."/>
            <person name="Floudas D."/>
            <person name="Copeland A."/>
            <person name="Barry K.W."/>
            <person name="Cichocki N."/>
            <person name="Veneault-Fourrey C."/>
            <person name="LaButti K."/>
            <person name="Lindquist E.A."/>
            <person name="Lipzen A."/>
            <person name="Lundell T."/>
            <person name="Morin E."/>
            <person name="Murat C."/>
            <person name="Riley R."/>
            <person name="Ohm R."/>
            <person name="Sun H."/>
            <person name="Tunlid A."/>
            <person name="Henrissat B."/>
            <person name="Grigoriev I.V."/>
            <person name="Hibbett D.S."/>
            <person name="Martin F."/>
        </authorList>
    </citation>
    <scope>NUCLEOTIDE SEQUENCE [LARGE SCALE GENOMIC DNA]</scope>
    <source>
        <strain evidence="2">Ve08.2h10</strain>
    </source>
</reference>
<dbReference type="EMBL" id="KN824977">
    <property type="protein sequence ID" value="KIK96609.1"/>
    <property type="molecule type" value="Genomic_DNA"/>
</dbReference>
<dbReference type="AlphaFoldDB" id="A0A0D0E5G3"/>
<evidence type="ECO:0000313" key="1">
    <source>
        <dbReference type="EMBL" id="KIK96609.1"/>
    </source>
</evidence>
<accession>A0A0D0E5G3</accession>
<name>A0A0D0E5G3_9AGAM</name>
<evidence type="ECO:0000313" key="2">
    <source>
        <dbReference type="Proteomes" id="UP000054538"/>
    </source>
</evidence>
<keyword evidence="2" id="KW-1185">Reference proteome</keyword>
<gene>
    <name evidence="1" type="ORF">PAXRUDRAFT_825752</name>
</gene>
<sequence length="76" mass="8339">MEWVPTEFGRRKPVIGGHDHEGRLLYYALVPIESFGPRVLGMVANHTRCAKAVHGGTTLFKPHICQSTLVVPTSGL</sequence>